<feature type="chain" id="PRO_5004110475" description="Ecp2 effector protein domain-containing protein" evidence="1">
    <location>
        <begin position="23"/>
        <end position="408"/>
    </location>
</feature>
<keyword evidence="3" id="KW-1185">Reference proteome</keyword>
<evidence type="ECO:0008006" key="4">
    <source>
        <dbReference type="Google" id="ProtNLM"/>
    </source>
</evidence>
<dbReference type="OrthoDB" id="4766028at2759"/>
<accession>N1Q5E8</accession>
<proteinExistence type="predicted"/>
<evidence type="ECO:0000256" key="1">
    <source>
        <dbReference type="SAM" id="SignalP"/>
    </source>
</evidence>
<name>N1Q5E8_DOTSN</name>
<dbReference type="HOGENOM" id="CLU_674430_0_0_1"/>
<protein>
    <recommendedName>
        <fullName evidence="4">Ecp2 effector protein domain-containing protein</fullName>
    </recommendedName>
</protein>
<dbReference type="EMBL" id="KB446535">
    <property type="protein sequence ID" value="EME50420.1"/>
    <property type="molecule type" value="Genomic_DNA"/>
</dbReference>
<keyword evidence="1" id="KW-0732">Signal</keyword>
<feature type="signal peptide" evidence="1">
    <location>
        <begin position="1"/>
        <end position="22"/>
    </location>
</feature>
<reference evidence="2 3" key="2">
    <citation type="journal article" date="2012" name="PLoS Pathog.">
        <title>Diverse lifestyles and strategies of plant pathogenesis encoded in the genomes of eighteen Dothideomycetes fungi.</title>
        <authorList>
            <person name="Ohm R.A."/>
            <person name="Feau N."/>
            <person name="Henrissat B."/>
            <person name="Schoch C.L."/>
            <person name="Horwitz B.A."/>
            <person name="Barry K.W."/>
            <person name="Condon B.J."/>
            <person name="Copeland A.C."/>
            <person name="Dhillon B."/>
            <person name="Glaser F."/>
            <person name="Hesse C.N."/>
            <person name="Kosti I."/>
            <person name="LaButti K."/>
            <person name="Lindquist E.A."/>
            <person name="Lucas S."/>
            <person name="Salamov A.A."/>
            <person name="Bradshaw R.E."/>
            <person name="Ciuffetti L."/>
            <person name="Hamelin R.C."/>
            <person name="Kema G.H.J."/>
            <person name="Lawrence C."/>
            <person name="Scott J.A."/>
            <person name="Spatafora J.W."/>
            <person name="Turgeon B.G."/>
            <person name="de Wit P.J.G.M."/>
            <person name="Zhong S."/>
            <person name="Goodwin S.B."/>
            <person name="Grigoriev I.V."/>
        </authorList>
    </citation>
    <scope>NUCLEOTIDE SEQUENCE [LARGE SCALE GENOMIC DNA]</scope>
    <source>
        <strain evidence="3">NZE10 / CBS 128990</strain>
    </source>
</reference>
<gene>
    <name evidence="2" type="ORF">DOTSEDRAFT_31474</name>
</gene>
<evidence type="ECO:0000313" key="3">
    <source>
        <dbReference type="Proteomes" id="UP000016933"/>
    </source>
</evidence>
<organism evidence="2 3">
    <name type="scientific">Dothistroma septosporum (strain NZE10 / CBS 128990)</name>
    <name type="common">Red band needle blight fungus</name>
    <name type="synonym">Mycosphaerella pini</name>
    <dbReference type="NCBI Taxonomy" id="675120"/>
    <lineage>
        <taxon>Eukaryota</taxon>
        <taxon>Fungi</taxon>
        <taxon>Dikarya</taxon>
        <taxon>Ascomycota</taxon>
        <taxon>Pezizomycotina</taxon>
        <taxon>Dothideomycetes</taxon>
        <taxon>Dothideomycetidae</taxon>
        <taxon>Mycosphaerellales</taxon>
        <taxon>Mycosphaerellaceae</taxon>
        <taxon>Dothistroma</taxon>
    </lineage>
</organism>
<dbReference type="AlphaFoldDB" id="N1Q5E8"/>
<reference evidence="3" key="1">
    <citation type="journal article" date="2012" name="PLoS Genet.">
        <title>The genomes of the fungal plant pathogens Cladosporium fulvum and Dothistroma septosporum reveal adaptation to different hosts and lifestyles but also signatures of common ancestry.</title>
        <authorList>
            <person name="de Wit P.J.G.M."/>
            <person name="van der Burgt A."/>
            <person name="Oekmen B."/>
            <person name="Stergiopoulos I."/>
            <person name="Abd-Elsalam K.A."/>
            <person name="Aerts A.L."/>
            <person name="Bahkali A.H."/>
            <person name="Beenen H.G."/>
            <person name="Chettri P."/>
            <person name="Cox M.P."/>
            <person name="Datema E."/>
            <person name="de Vries R.P."/>
            <person name="Dhillon B."/>
            <person name="Ganley A.R."/>
            <person name="Griffiths S.A."/>
            <person name="Guo Y."/>
            <person name="Hamelin R.C."/>
            <person name="Henrissat B."/>
            <person name="Kabir M.S."/>
            <person name="Jashni M.K."/>
            <person name="Kema G."/>
            <person name="Klaubauf S."/>
            <person name="Lapidus A."/>
            <person name="Levasseur A."/>
            <person name="Lindquist E."/>
            <person name="Mehrabi R."/>
            <person name="Ohm R.A."/>
            <person name="Owen T.J."/>
            <person name="Salamov A."/>
            <person name="Schwelm A."/>
            <person name="Schijlen E."/>
            <person name="Sun H."/>
            <person name="van den Burg H.A."/>
            <person name="van Ham R.C.H.J."/>
            <person name="Zhang S."/>
            <person name="Goodwin S.B."/>
            <person name="Grigoriev I.V."/>
            <person name="Collemare J."/>
            <person name="Bradshaw R.E."/>
        </authorList>
    </citation>
    <scope>NUCLEOTIDE SEQUENCE [LARGE SCALE GENOMIC DNA]</scope>
    <source>
        <strain evidence="3">NZE10 / CBS 128990</strain>
    </source>
</reference>
<dbReference type="Proteomes" id="UP000016933">
    <property type="component" value="Unassembled WGS sequence"/>
</dbReference>
<dbReference type="OMA" id="GVECANR"/>
<evidence type="ECO:0000313" key="2">
    <source>
        <dbReference type="EMBL" id="EME50420.1"/>
    </source>
</evidence>
<sequence>MTLKLKESLLCAVLALSATSSAFEVNFWLGPQCTDEGLGTYTSSDPSNAPCNVVPENAESATVEKQSQDGSDDNVEFYSSTNCDSSTGVASTDAGCIDFTGEMKNARSWQVQNDLSNPGRKKLRIRGREVTGEPKRELSGPWWTSKQEEMRSALHISEQEATGSLSPDWDPTAHVEAGFGHGNVTARWGRTWKWQQVALGASIGIPVADWDDAVHTKSDRFIAFGDVEYESQLLSRRSCGADTYPAAKSDVLTKRWNYGQCRAILDCSRQAVSAATGNLGNGWAQACRAGYKLKTYGSTFYDFAHAHPFSVSIVLGTGTTAAGYGLGYTHGGATAQDNDQLGNCSGDSTQVNSFIQSLVDAAGASGKSAAQTDITLDDGHILAISAEVYPKGQAPPTTQCDADGKSGA</sequence>